<proteinExistence type="predicted"/>
<evidence type="ECO:0000313" key="3">
    <source>
        <dbReference type="EMBL" id="SSD58265.1"/>
    </source>
</evidence>
<dbReference type="PROSITE" id="PS50011">
    <property type="entry name" value="PROTEIN_KINASE_DOM"/>
    <property type="match status" value="1"/>
</dbReference>
<dbReference type="EMBL" id="UFAJ01000002">
    <property type="protein sequence ID" value="SSD58265.1"/>
    <property type="molecule type" value="Genomic_DNA"/>
</dbReference>
<dbReference type="GO" id="GO:0010506">
    <property type="term" value="P:regulation of autophagy"/>
    <property type="evidence" value="ECO:0007669"/>
    <property type="project" value="InterPro"/>
</dbReference>
<evidence type="ECO:0000256" key="1">
    <source>
        <dbReference type="SAM" id="MobiDB-lite"/>
    </source>
</evidence>
<organism evidence="3 4">
    <name type="scientific">Saccharomycodes ludwigii</name>
    <dbReference type="NCBI Taxonomy" id="36035"/>
    <lineage>
        <taxon>Eukaryota</taxon>
        <taxon>Fungi</taxon>
        <taxon>Dikarya</taxon>
        <taxon>Ascomycota</taxon>
        <taxon>Saccharomycotina</taxon>
        <taxon>Saccharomycetes</taxon>
        <taxon>Saccharomycodales</taxon>
        <taxon>Saccharomycodaceae</taxon>
        <taxon>Saccharomycodes</taxon>
    </lineage>
</organism>
<dbReference type="Gene3D" id="1.10.510.10">
    <property type="entry name" value="Transferase(Phosphotransferase) domain 1"/>
    <property type="match status" value="2"/>
</dbReference>
<dbReference type="PROSITE" id="PS00108">
    <property type="entry name" value="PROTEIN_KINASE_ST"/>
    <property type="match status" value="1"/>
</dbReference>
<protein>
    <recommendedName>
        <fullName evidence="2">Protein kinase domain-containing protein</fullName>
    </recommendedName>
</protein>
<dbReference type="GO" id="GO:0005524">
    <property type="term" value="F:ATP binding"/>
    <property type="evidence" value="ECO:0007669"/>
    <property type="project" value="InterPro"/>
</dbReference>
<dbReference type="GO" id="GO:0004674">
    <property type="term" value="F:protein serine/threonine kinase activity"/>
    <property type="evidence" value="ECO:0007669"/>
    <property type="project" value="InterPro"/>
</dbReference>
<dbReference type="PANTHER" id="PTHR24348">
    <property type="entry name" value="SERINE/THREONINE-PROTEIN KINASE UNC-51-RELATED"/>
    <property type="match status" value="1"/>
</dbReference>
<dbReference type="Proteomes" id="UP000262825">
    <property type="component" value="Unassembled WGS sequence"/>
</dbReference>
<sequence length="803" mass="91832">MSNKDLKTIQNTERTVKFLNNDHKNEGVSDRKTTITDEPDHSQAKSNGGNKNNLVRVYSDTEKSNFNNITGQRLYDDLKYRPIHHEHFYTYGSNVNDIVNDNECIIPPLKKRTNNNINNYVTTSAQSKKRARRYSEDQHAKISGHGFSHMNASNININNNAYLDMTDEYIPNFDFIANVNKFAEYYDLDGYKSNKIMTNNNNNNNNSTKNRITSDHGIELENMENSSRSSSISSSVSFSEHSMVKPIKAPAETKKIGGIEPAIKDTQFWRDNLYSTTSNTIITDESDIYNSRPQSYNDTSVDYSKLPADFETLPFSQRKKTLLELFPEHDYKTVMNLLKSRKRSLSLKLASSDNNDTNMLLLSKGSNTSINNSSSSKPDYASLCLKTFNNQCSSPLSPILSPLQQQQHFDTKVTPGDRGSHVLGYVLGKIIGYGAWGIIRECYKHKEAAEAEEDIKAMKIIKFRGNAQVKESCLREVFIWSQLNNANILKLISYEEHPDVMFCLTSRIHGGTLYDLVAKVWNSKLLKYTFEHRCYETQNYLLQLLAALKYLHFEKSIVHGDIKLENCLITKKENILLLCDFGMSIKLHEEKEGIAEYGRKNKSQNEISSGSKFMKILQDKKLTHDDTPLGISSFKKKFGPAMQSVMIGKTEYFQHNKQHSRDDQGNDKMRTMNQIGSLPYAAPELLDPIKRPPINDRQLSKMMVEHNGSRTLSFKSDIWALGVMLYAMICGRLPFHHEYEPRLKMLIISGKYDGKTLKERTGDHHKMLRNVIIGCLQVDIDKRWSLTQVENAILDANSQRRVV</sequence>
<gene>
    <name evidence="3" type="ORF">SCODWIG_00026</name>
</gene>
<dbReference type="InterPro" id="IPR011009">
    <property type="entry name" value="Kinase-like_dom_sf"/>
</dbReference>
<dbReference type="GO" id="GO:0005737">
    <property type="term" value="C:cytoplasm"/>
    <property type="evidence" value="ECO:0007669"/>
    <property type="project" value="TreeGrafter"/>
</dbReference>
<dbReference type="PANTHER" id="PTHR24348:SF68">
    <property type="entry name" value="SERINE_THREONINE-PROTEIN KINASE ATG1C"/>
    <property type="match status" value="1"/>
</dbReference>
<evidence type="ECO:0000313" key="4">
    <source>
        <dbReference type="Proteomes" id="UP000262825"/>
    </source>
</evidence>
<dbReference type="InterPro" id="IPR045269">
    <property type="entry name" value="Atg1-like"/>
</dbReference>
<dbReference type="InterPro" id="IPR000719">
    <property type="entry name" value="Prot_kinase_dom"/>
</dbReference>
<dbReference type="Pfam" id="PF00069">
    <property type="entry name" value="Pkinase"/>
    <property type="match status" value="2"/>
</dbReference>
<accession>A0A376B0Q1</accession>
<evidence type="ECO:0000259" key="2">
    <source>
        <dbReference type="PROSITE" id="PS50011"/>
    </source>
</evidence>
<feature type="domain" description="Protein kinase" evidence="2">
    <location>
        <begin position="425"/>
        <end position="794"/>
    </location>
</feature>
<keyword evidence="4" id="KW-1185">Reference proteome</keyword>
<feature type="compositionally biased region" description="Polar residues" evidence="1">
    <location>
        <begin position="44"/>
        <end position="53"/>
    </location>
</feature>
<feature type="compositionally biased region" description="Basic and acidic residues" evidence="1">
    <location>
        <begin position="14"/>
        <end position="43"/>
    </location>
</feature>
<dbReference type="SUPFAM" id="SSF56112">
    <property type="entry name" value="Protein kinase-like (PK-like)"/>
    <property type="match status" value="1"/>
</dbReference>
<dbReference type="InterPro" id="IPR008271">
    <property type="entry name" value="Ser/Thr_kinase_AS"/>
</dbReference>
<dbReference type="SMART" id="SM00220">
    <property type="entry name" value="S_TKc"/>
    <property type="match status" value="1"/>
</dbReference>
<reference evidence="4" key="1">
    <citation type="submission" date="2018-06" db="EMBL/GenBank/DDBJ databases">
        <authorList>
            <person name="Guldener U."/>
        </authorList>
    </citation>
    <scope>NUCLEOTIDE SEQUENCE [LARGE SCALE GENOMIC DNA]</scope>
    <source>
        <strain evidence="4">UTAD17</strain>
    </source>
</reference>
<dbReference type="VEuPathDB" id="FungiDB:SCODWIG_00026"/>
<dbReference type="AlphaFoldDB" id="A0A376B0Q1"/>
<name>A0A376B0Q1_9ASCO</name>
<feature type="region of interest" description="Disordered" evidence="1">
    <location>
        <begin position="1"/>
        <end position="53"/>
    </location>
</feature>